<dbReference type="EMBL" id="DVMN01000017">
    <property type="protein sequence ID" value="HIU20836.1"/>
    <property type="molecule type" value="Genomic_DNA"/>
</dbReference>
<dbReference type="Gene3D" id="2.30.110.10">
    <property type="entry name" value="Electron Transport, Fmn-binding Protein, Chain A"/>
    <property type="match status" value="1"/>
</dbReference>
<gene>
    <name evidence="1" type="ORF">IAD51_01140</name>
</gene>
<dbReference type="Pfam" id="PF12900">
    <property type="entry name" value="Pyridox_ox_2"/>
    <property type="match status" value="1"/>
</dbReference>
<organism evidence="1 2">
    <name type="scientific">Candidatus Limadaptatus stercorigallinarum</name>
    <dbReference type="NCBI Taxonomy" id="2840845"/>
    <lineage>
        <taxon>Bacteria</taxon>
        <taxon>Bacillati</taxon>
        <taxon>Bacillota</taxon>
        <taxon>Clostridia</taxon>
        <taxon>Eubacteriales</taxon>
        <taxon>Candidatus Limadaptatus</taxon>
    </lineage>
</organism>
<dbReference type="PANTHER" id="PTHR34071:SF2">
    <property type="entry name" value="FLAVIN-NUCLEOTIDE-BINDING PROTEIN"/>
    <property type="match status" value="1"/>
</dbReference>
<dbReference type="PANTHER" id="PTHR34071">
    <property type="entry name" value="5-NITROIMIDAZOLE ANTIBIOTICS RESISTANCE PROTEIN, NIMA-FAMILY-RELATED PROTEIN-RELATED"/>
    <property type="match status" value="1"/>
</dbReference>
<name>A0A9D1HQM4_9FIRM</name>
<protein>
    <submittedName>
        <fullName evidence="1">Pyridoxamine 5'-phosphate oxidase family protein</fullName>
    </submittedName>
</protein>
<reference evidence="1" key="2">
    <citation type="journal article" date="2021" name="PeerJ">
        <title>Extensive microbial diversity within the chicken gut microbiome revealed by metagenomics and culture.</title>
        <authorList>
            <person name="Gilroy R."/>
            <person name="Ravi A."/>
            <person name="Getino M."/>
            <person name="Pursley I."/>
            <person name="Horton D.L."/>
            <person name="Alikhan N.F."/>
            <person name="Baker D."/>
            <person name="Gharbi K."/>
            <person name="Hall N."/>
            <person name="Watson M."/>
            <person name="Adriaenssens E.M."/>
            <person name="Foster-Nyarko E."/>
            <person name="Jarju S."/>
            <person name="Secka A."/>
            <person name="Antonio M."/>
            <person name="Oren A."/>
            <person name="Chaudhuri R.R."/>
            <person name="La Ragione R."/>
            <person name="Hildebrand F."/>
            <person name="Pallen M.J."/>
        </authorList>
    </citation>
    <scope>NUCLEOTIDE SEQUENCE</scope>
    <source>
        <strain evidence="1">1063</strain>
    </source>
</reference>
<evidence type="ECO:0000313" key="1">
    <source>
        <dbReference type="EMBL" id="HIU20836.1"/>
    </source>
</evidence>
<comment type="caution">
    <text evidence="1">The sequence shown here is derived from an EMBL/GenBank/DDBJ whole genome shotgun (WGS) entry which is preliminary data.</text>
</comment>
<accession>A0A9D1HQM4</accession>
<evidence type="ECO:0000313" key="2">
    <source>
        <dbReference type="Proteomes" id="UP000824088"/>
    </source>
</evidence>
<sequence length="155" mass="16946">MRRKDREMPREFALEVAANCEWAVVSCITPEGTPYGVPVSVVSDGGALWFHTAKEGRKTDCFAHSPVVHVVCVGNVERAADKFTTGYESAMIEGRCTEVTEDAEKIRALRLLCEKYTPGNMGAFDDAIAASLARTGVYKIEMLSVTGKAKILKKD</sequence>
<proteinExistence type="predicted"/>
<reference evidence="1" key="1">
    <citation type="submission" date="2020-10" db="EMBL/GenBank/DDBJ databases">
        <authorList>
            <person name="Gilroy R."/>
        </authorList>
    </citation>
    <scope>NUCLEOTIDE SEQUENCE</scope>
    <source>
        <strain evidence="1">1063</strain>
    </source>
</reference>
<dbReference type="SUPFAM" id="SSF50475">
    <property type="entry name" value="FMN-binding split barrel"/>
    <property type="match status" value="1"/>
</dbReference>
<dbReference type="Proteomes" id="UP000824088">
    <property type="component" value="Unassembled WGS sequence"/>
</dbReference>
<dbReference type="AlphaFoldDB" id="A0A9D1HQM4"/>
<dbReference type="InterPro" id="IPR024747">
    <property type="entry name" value="Pyridox_Oxase-rel"/>
</dbReference>
<dbReference type="InterPro" id="IPR012349">
    <property type="entry name" value="Split_barrel_FMN-bd"/>
</dbReference>